<dbReference type="PANTHER" id="PTHR32432:SF4">
    <property type="entry name" value="CELL DIVISION PROTEIN FTSA"/>
    <property type="match status" value="1"/>
</dbReference>
<dbReference type="EMBL" id="MFCR01000002">
    <property type="protein sequence ID" value="OGE19692.1"/>
    <property type="molecule type" value="Genomic_DNA"/>
</dbReference>
<dbReference type="AlphaFoldDB" id="A0A1F5ITJ7"/>
<dbReference type="InterPro" id="IPR050696">
    <property type="entry name" value="FtsA/MreB"/>
</dbReference>
<evidence type="ECO:0000256" key="2">
    <source>
        <dbReference type="ARBA" id="ARBA00022618"/>
    </source>
</evidence>
<feature type="domain" description="SHS2" evidence="7">
    <location>
        <begin position="7"/>
        <end position="195"/>
    </location>
</feature>
<dbReference type="GO" id="GO:0043093">
    <property type="term" value="P:FtsZ-dependent cytokinesis"/>
    <property type="evidence" value="ECO:0007669"/>
    <property type="project" value="UniProtKB-UniRule"/>
</dbReference>
<dbReference type="InterPro" id="IPR020823">
    <property type="entry name" value="Cell_div_FtsA"/>
</dbReference>
<dbReference type="InterPro" id="IPR043129">
    <property type="entry name" value="ATPase_NBD"/>
</dbReference>
<dbReference type="SUPFAM" id="SSF53067">
    <property type="entry name" value="Actin-like ATPase domain"/>
    <property type="match status" value="2"/>
</dbReference>
<dbReference type="Proteomes" id="UP000176336">
    <property type="component" value="Unassembled WGS sequence"/>
</dbReference>
<comment type="subcellular location">
    <subcellularLocation>
        <location evidence="5">Cell membrane</location>
        <topology evidence="5">Peripheral membrane protein</topology>
        <orientation evidence="5">Cytoplasmic side</orientation>
    </subcellularLocation>
    <text evidence="5">Localizes to the Z ring in an FtsZ-dependent manner. Targeted to the membrane through a conserved C-terminal amphipathic helix.</text>
</comment>
<evidence type="ECO:0000256" key="3">
    <source>
        <dbReference type="ARBA" id="ARBA00023136"/>
    </source>
</evidence>
<dbReference type="Pfam" id="PF14450">
    <property type="entry name" value="FtsA"/>
    <property type="match status" value="2"/>
</dbReference>
<keyword evidence="4 5" id="KW-0131">Cell cycle</keyword>
<comment type="caution">
    <text evidence="8">The sequence shown here is derived from an EMBL/GenBank/DDBJ whole genome shotgun (WGS) entry which is preliminary data.</text>
</comment>
<dbReference type="PIRSF" id="PIRSF003101">
    <property type="entry name" value="FtsA"/>
    <property type="match status" value="1"/>
</dbReference>
<proteinExistence type="inferred from homology"/>
<dbReference type="SMART" id="SM00842">
    <property type="entry name" value="FtsA"/>
    <property type="match status" value="1"/>
</dbReference>
<dbReference type="NCBIfam" id="TIGR01174">
    <property type="entry name" value="ftsA"/>
    <property type="match status" value="1"/>
</dbReference>
<dbReference type="Gene3D" id="3.30.1490.110">
    <property type="match status" value="1"/>
</dbReference>
<comment type="subunit">
    <text evidence="5">Self-interacts. Interacts with FtsZ.</text>
</comment>
<dbReference type="Gene3D" id="3.30.420.40">
    <property type="match status" value="2"/>
</dbReference>
<evidence type="ECO:0000256" key="4">
    <source>
        <dbReference type="ARBA" id="ARBA00023306"/>
    </source>
</evidence>
<name>A0A1F5ITJ7_9BACT</name>
<evidence type="ECO:0000256" key="1">
    <source>
        <dbReference type="ARBA" id="ARBA00022475"/>
    </source>
</evidence>
<sequence length="433" mass="45495">MAKDRVICGIDVGSSKIATLIASVDETGKINLIGVSSTPSKGVKKTQVVDIDEAVGAITESVEAAERMAGYSISSSFVSLGGPQIESINQHAVVAVSEPEGEIKESDIRRVNDAARAIPLPSSREILHVIPRTFTVDGQEGIKDPIGMTGVRLETETHIITGSTTSMRNLVKCVSQVGIDVTELVFSGIASALAVLSDTEKELGVVLVDIGGETTDVVIFIDGSVAYSSVIPIGARHITSDMAVGLRVSLESAEKIKLSLGKPPKQPAISDEMEENGKSMLNGKKKEEEGIDIKSLGLVEDIQKISRKAVVDGIIKPRLQEIFKFVGKEIKKSGFGTQVPSGLVICGGGALTVGALDQAKYVLGFPARIGAIEGLSGLVEEIESPVFALSAGLILYGVTQSPQSQMRLPVLSGGLPIKGMIQKGIDLVKSFLP</sequence>
<reference evidence="8 9" key="1">
    <citation type="journal article" date="2016" name="Nat. Commun.">
        <title>Thousands of microbial genomes shed light on interconnected biogeochemical processes in an aquifer system.</title>
        <authorList>
            <person name="Anantharaman K."/>
            <person name="Brown C.T."/>
            <person name="Hug L.A."/>
            <person name="Sharon I."/>
            <person name="Castelle C.J."/>
            <person name="Probst A.J."/>
            <person name="Thomas B.C."/>
            <person name="Singh A."/>
            <person name="Wilkins M.J."/>
            <person name="Karaoz U."/>
            <person name="Brodie E.L."/>
            <person name="Williams K.H."/>
            <person name="Hubbard S.S."/>
            <person name="Banfield J.F."/>
        </authorList>
    </citation>
    <scope>NUCLEOTIDE SEQUENCE [LARGE SCALE GENOMIC DNA]</scope>
</reference>
<keyword evidence="3 5" id="KW-0472">Membrane</keyword>
<organism evidence="8 9">
    <name type="scientific">Candidatus Daviesbacteria bacterium RIFCSPHIGHO2_01_FULL_41_23</name>
    <dbReference type="NCBI Taxonomy" id="1797764"/>
    <lineage>
        <taxon>Bacteria</taxon>
        <taxon>Candidatus Daviesiibacteriota</taxon>
    </lineage>
</organism>
<evidence type="ECO:0000256" key="6">
    <source>
        <dbReference type="PIRNR" id="PIRNR003101"/>
    </source>
</evidence>
<dbReference type="InterPro" id="IPR003494">
    <property type="entry name" value="SHS2_FtsA"/>
</dbReference>
<dbReference type="PANTHER" id="PTHR32432">
    <property type="entry name" value="CELL DIVISION PROTEIN FTSA-RELATED"/>
    <property type="match status" value="1"/>
</dbReference>
<dbReference type="HAMAP" id="MF_02033">
    <property type="entry name" value="FtsA"/>
    <property type="match status" value="1"/>
</dbReference>
<dbReference type="GO" id="GO:0009898">
    <property type="term" value="C:cytoplasmic side of plasma membrane"/>
    <property type="evidence" value="ECO:0007669"/>
    <property type="project" value="UniProtKB-UniRule"/>
</dbReference>
<dbReference type="GO" id="GO:0032153">
    <property type="term" value="C:cell division site"/>
    <property type="evidence" value="ECO:0007669"/>
    <property type="project" value="UniProtKB-UniRule"/>
</dbReference>
<keyword evidence="2 5" id="KW-0132">Cell division</keyword>
<comment type="function">
    <text evidence="5 6">Cell division protein that is involved in the assembly of the Z ring. May serve as a membrane anchor for the Z ring.</text>
</comment>
<gene>
    <name evidence="5" type="primary">ftsA</name>
    <name evidence="8" type="ORF">A2871_03480</name>
</gene>
<evidence type="ECO:0000259" key="7">
    <source>
        <dbReference type="SMART" id="SM00842"/>
    </source>
</evidence>
<dbReference type="Pfam" id="PF02491">
    <property type="entry name" value="SHS2_FTSA"/>
    <property type="match status" value="1"/>
</dbReference>
<dbReference type="CDD" id="cd24048">
    <property type="entry name" value="ASKHA_NBD_FtsA"/>
    <property type="match status" value="1"/>
</dbReference>
<evidence type="ECO:0000256" key="5">
    <source>
        <dbReference type="HAMAP-Rule" id="MF_02033"/>
    </source>
</evidence>
<evidence type="ECO:0000313" key="8">
    <source>
        <dbReference type="EMBL" id="OGE19692.1"/>
    </source>
</evidence>
<keyword evidence="1 5" id="KW-1003">Cell membrane</keyword>
<accession>A0A1F5ITJ7</accession>
<comment type="similarity">
    <text evidence="5 6">Belongs to the FtsA/MreB family.</text>
</comment>
<protein>
    <recommendedName>
        <fullName evidence="5 6">Cell division protein FtsA</fullName>
    </recommendedName>
</protein>
<evidence type="ECO:0000313" key="9">
    <source>
        <dbReference type="Proteomes" id="UP000176336"/>
    </source>
</evidence>